<gene>
    <name evidence="1" type="ORF">HK44_020770</name>
</gene>
<dbReference type="PATRIC" id="fig|1042209.11.peg.680"/>
<name>A0A010S777_PSEFL</name>
<evidence type="ECO:0000313" key="1">
    <source>
        <dbReference type="EMBL" id="EXF96294.1"/>
    </source>
</evidence>
<accession>A0A010S777</accession>
<dbReference type="AlphaFoldDB" id="A0A010S777"/>
<organism evidence="1 2">
    <name type="scientific">Pseudomonas fluorescens HK44</name>
    <dbReference type="NCBI Taxonomy" id="1042209"/>
    <lineage>
        <taxon>Bacteria</taxon>
        <taxon>Pseudomonadati</taxon>
        <taxon>Pseudomonadota</taxon>
        <taxon>Gammaproteobacteria</taxon>
        <taxon>Pseudomonadales</taxon>
        <taxon>Pseudomonadaceae</taxon>
        <taxon>Pseudomonas</taxon>
    </lineage>
</organism>
<sequence length="47" mass="5393">MLADANQTNYVLQGWPAIKQYEQIITALRTIISSLPIIALLNRYMDK</sequence>
<evidence type="ECO:0000313" key="2">
    <source>
        <dbReference type="Proteomes" id="UP000022611"/>
    </source>
</evidence>
<reference evidence="1 2" key="1">
    <citation type="journal article" date="2011" name="J. Bacteriol.">
        <title>Draft genome sequence of the polycyclic aromatic hydrocarbon-degrading, genetically engineered bioluminescent bioreporter Pseudomonas fluorescens HK44.</title>
        <authorList>
            <person name="Chauhan A."/>
            <person name="Layton A.C."/>
            <person name="Williams D.E."/>
            <person name="Smartt A.E."/>
            <person name="Ripp S."/>
            <person name="Karpinets T.V."/>
            <person name="Brown S.D."/>
            <person name="Sayler G.S."/>
        </authorList>
    </citation>
    <scope>NUCLEOTIDE SEQUENCE [LARGE SCALE GENOMIC DNA]</scope>
    <source>
        <strain evidence="1 2">HK44</strain>
    </source>
</reference>
<proteinExistence type="predicted"/>
<dbReference type="HOGENOM" id="CLU_3172176_0_0_6"/>
<protein>
    <submittedName>
        <fullName evidence="1">Uncharacterized protein</fullName>
    </submittedName>
</protein>
<dbReference type="Proteomes" id="UP000022611">
    <property type="component" value="Unassembled WGS sequence"/>
</dbReference>
<comment type="caution">
    <text evidence="1">The sequence shown here is derived from an EMBL/GenBank/DDBJ whole genome shotgun (WGS) entry which is preliminary data.</text>
</comment>
<dbReference type="EMBL" id="AFOY02000004">
    <property type="protein sequence ID" value="EXF96294.1"/>
    <property type="molecule type" value="Genomic_DNA"/>
</dbReference>